<dbReference type="KEGG" id="abri:DFR85_02350"/>
<gene>
    <name evidence="2" type="ORF">DFR85_02350</name>
</gene>
<keyword evidence="3" id="KW-1185">Reference proteome</keyword>
<dbReference type="GeneID" id="36830960"/>
<dbReference type="AlphaFoldDB" id="A0A2U9IC79"/>
<evidence type="ECO:0000313" key="2">
    <source>
        <dbReference type="EMBL" id="AWR93622.1"/>
    </source>
</evidence>
<dbReference type="InterPro" id="IPR007296">
    <property type="entry name" value="DUF403"/>
</dbReference>
<evidence type="ECO:0000313" key="3">
    <source>
        <dbReference type="Proteomes" id="UP000248044"/>
    </source>
</evidence>
<accession>A0A2U9IC79</accession>
<protein>
    <recommendedName>
        <fullName evidence="1">DUF403 domain-containing protein</fullName>
    </recommendedName>
</protein>
<feature type="domain" description="DUF403" evidence="1">
    <location>
        <begin position="5"/>
        <end position="100"/>
    </location>
</feature>
<dbReference type="EMBL" id="CP029289">
    <property type="protein sequence ID" value="AWR93622.1"/>
    <property type="molecule type" value="Genomic_DNA"/>
</dbReference>
<proteinExistence type="predicted"/>
<dbReference type="Pfam" id="PF04168">
    <property type="entry name" value="Alpha-E"/>
    <property type="match status" value="1"/>
</dbReference>
<sequence>MIKSTAYKVYWTGRYLERIENIARFGVYLANNGISIQEMNNILGVKDAFLYISNEFQLLREDIRGFGDEAVMNALSSLETTIYAKRDNLSKYFADILNTIIYLENMVEENLKPQFVSIMPKKQEEIGSQEKIKKS</sequence>
<evidence type="ECO:0000259" key="1">
    <source>
        <dbReference type="Pfam" id="PF04168"/>
    </source>
</evidence>
<dbReference type="RefSeq" id="WP_110269506.1">
    <property type="nucleotide sequence ID" value="NZ_CP029289.2"/>
</dbReference>
<dbReference type="OrthoDB" id="43495at2157"/>
<reference evidence="2 3" key="1">
    <citation type="submission" date="2018-05" db="EMBL/GenBank/DDBJ databases">
        <title>Complete Genome Sequences of Extremely Thermoacidophilic, Metal-Mobilizing Type-Strain Members of the Archaeal Family Sulfolobaceae: Acidianus brierleyi DSM-1651T, Acidianus sulfidivorans DSM-18786T, Metallosphaera hakonensis DSM-7519T, and Metallosphaera prunae DSM-10039T.</title>
        <authorList>
            <person name="Counts J.A."/>
            <person name="Kelly R.M."/>
        </authorList>
    </citation>
    <scope>NUCLEOTIDE SEQUENCE [LARGE SCALE GENOMIC DNA]</scope>
    <source>
        <strain evidence="2 3">DSM 1651</strain>
    </source>
</reference>
<dbReference type="Proteomes" id="UP000248044">
    <property type="component" value="Chromosome"/>
</dbReference>
<organism evidence="2 3">
    <name type="scientific">Acidianus brierleyi</name>
    <dbReference type="NCBI Taxonomy" id="41673"/>
    <lineage>
        <taxon>Archaea</taxon>
        <taxon>Thermoproteota</taxon>
        <taxon>Thermoprotei</taxon>
        <taxon>Sulfolobales</taxon>
        <taxon>Sulfolobaceae</taxon>
        <taxon>Acidianus</taxon>
    </lineage>
</organism>
<name>A0A2U9IC79_9CREN</name>